<organism evidence="2 3">
    <name type="scientific">Pedobacter petrophilus</name>
    <dbReference type="NCBI Taxonomy" id="1908241"/>
    <lineage>
        <taxon>Bacteria</taxon>
        <taxon>Pseudomonadati</taxon>
        <taxon>Bacteroidota</taxon>
        <taxon>Sphingobacteriia</taxon>
        <taxon>Sphingobacteriales</taxon>
        <taxon>Sphingobacteriaceae</taxon>
        <taxon>Pedobacter</taxon>
    </lineage>
</organism>
<dbReference type="GO" id="GO:0008757">
    <property type="term" value="F:S-adenosylmethionine-dependent methyltransferase activity"/>
    <property type="evidence" value="ECO:0007669"/>
    <property type="project" value="InterPro"/>
</dbReference>
<dbReference type="PANTHER" id="PTHR43861">
    <property type="entry name" value="TRANS-ACONITATE 2-METHYLTRANSFERASE-RELATED"/>
    <property type="match status" value="1"/>
</dbReference>
<evidence type="ECO:0000313" key="2">
    <source>
        <dbReference type="EMBL" id="MRX75619.1"/>
    </source>
</evidence>
<proteinExistence type="predicted"/>
<dbReference type="Proteomes" id="UP000487757">
    <property type="component" value="Unassembled WGS sequence"/>
</dbReference>
<dbReference type="Pfam" id="PF08241">
    <property type="entry name" value="Methyltransf_11"/>
    <property type="match status" value="1"/>
</dbReference>
<dbReference type="EMBL" id="WKKH01000006">
    <property type="protein sequence ID" value="MRX75619.1"/>
    <property type="molecule type" value="Genomic_DNA"/>
</dbReference>
<keyword evidence="2" id="KW-0489">Methyltransferase</keyword>
<dbReference type="RefSeq" id="WP_154279777.1">
    <property type="nucleotide sequence ID" value="NZ_JBHUJQ010000001.1"/>
</dbReference>
<keyword evidence="3" id="KW-1185">Reference proteome</keyword>
<dbReference type="AlphaFoldDB" id="A0A7K0FXC8"/>
<dbReference type="OrthoDB" id="3896938at2"/>
<feature type="domain" description="Methyltransferase type 11" evidence="1">
    <location>
        <begin position="60"/>
        <end position="155"/>
    </location>
</feature>
<name>A0A7K0FXC8_9SPHI</name>
<dbReference type="CDD" id="cd02440">
    <property type="entry name" value="AdoMet_MTases"/>
    <property type="match status" value="1"/>
</dbReference>
<accession>A0A7K0FXC8</accession>
<dbReference type="InterPro" id="IPR013216">
    <property type="entry name" value="Methyltransf_11"/>
</dbReference>
<keyword evidence="2" id="KW-0808">Transferase</keyword>
<gene>
    <name evidence="2" type="ORF">GJU39_05905</name>
</gene>
<dbReference type="Gene3D" id="3.40.50.150">
    <property type="entry name" value="Vaccinia Virus protein VP39"/>
    <property type="match status" value="1"/>
</dbReference>
<comment type="caution">
    <text evidence="2">The sequence shown here is derived from an EMBL/GenBank/DDBJ whole genome shotgun (WGS) entry which is preliminary data.</text>
</comment>
<reference evidence="2 3" key="1">
    <citation type="submission" date="2019-11" db="EMBL/GenBank/DDBJ databases">
        <title>Pedobacter petrophilus genome.</title>
        <authorList>
            <person name="Feldbauer M.J."/>
            <person name="Newman J.D."/>
        </authorList>
    </citation>
    <scope>NUCLEOTIDE SEQUENCE [LARGE SCALE GENOMIC DNA]</scope>
    <source>
        <strain evidence="2 3">LMG 29686</strain>
    </source>
</reference>
<evidence type="ECO:0000313" key="3">
    <source>
        <dbReference type="Proteomes" id="UP000487757"/>
    </source>
</evidence>
<evidence type="ECO:0000259" key="1">
    <source>
        <dbReference type="Pfam" id="PF08241"/>
    </source>
</evidence>
<dbReference type="SUPFAM" id="SSF53335">
    <property type="entry name" value="S-adenosyl-L-methionine-dependent methyltransferases"/>
    <property type="match status" value="1"/>
</dbReference>
<protein>
    <submittedName>
        <fullName evidence="2">Methyltransferase domain-containing protein</fullName>
    </submittedName>
</protein>
<dbReference type="GO" id="GO:0032259">
    <property type="term" value="P:methylation"/>
    <property type="evidence" value="ECO:0007669"/>
    <property type="project" value="UniProtKB-KW"/>
</dbReference>
<sequence length="262" mass="30564">MNNLEEEIFCLNFELNSFAEVMIKQESERWLPSFAHNVVEHDHIERYNLASKYVKDKKVLDLACGAGKGTSILATEGKAKSVLGGDLNINAVRYATHRYKEENNSYQVIDALNPNLEPSSFDVAVSFETIEHLPDRDRYLKNVKTLLKRDGVFIVSTPISSKPIDDKPENPYHLIEWGFINFQNYIKTYFDIEEVYIQLYPKKAHLQSGLYNRTMRKLGFKNFKNQVQEQFISKLEKFENQYLLSEIGYDRIGYQILICKNR</sequence>
<dbReference type="InterPro" id="IPR029063">
    <property type="entry name" value="SAM-dependent_MTases_sf"/>
</dbReference>